<dbReference type="SMART" id="SM00213">
    <property type="entry name" value="UBQ"/>
    <property type="match status" value="1"/>
</dbReference>
<dbReference type="CDD" id="cd17039">
    <property type="entry name" value="Ubl_ubiquitin_like"/>
    <property type="match status" value="1"/>
</dbReference>
<feature type="region of interest" description="Disordered" evidence="1">
    <location>
        <begin position="511"/>
        <end position="555"/>
    </location>
</feature>
<evidence type="ECO:0000313" key="4">
    <source>
        <dbReference type="Proteomes" id="UP001295684"/>
    </source>
</evidence>
<keyword evidence="4" id="KW-1185">Reference proteome</keyword>
<dbReference type="GO" id="GO:0031593">
    <property type="term" value="F:polyubiquitin modification-dependent protein binding"/>
    <property type="evidence" value="ECO:0007669"/>
    <property type="project" value="TreeGrafter"/>
</dbReference>
<dbReference type="GO" id="GO:0051787">
    <property type="term" value="F:misfolded protein binding"/>
    <property type="evidence" value="ECO:0007669"/>
    <property type="project" value="TreeGrafter"/>
</dbReference>
<dbReference type="GO" id="GO:0036503">
    <property type="term" value="P:ERAD pathway"/>
    <property type="evidence" value="ECO:0007669"/>
    <property type="project" value="TreeGrafter"/>
</dbReference>
<feature type="domain" description="Ubiquitin-like" evidence="2">
    <location>
        <begin position="7"/>
        <end position="76"/>
    </location>
</feature>
<feature type="compositionally biased region" description="Polar residues" evidence="1">
    <location>
        <begin position="429"/>
        <end position="487"/>
    </location>
</feature>
<evidence type="ECO:0000256" key="1">
    <source>
        <dbReference type="SAM" id="MobiDB-lite"/>
    </source>
</evidence>
<accession>A0AAD1XZD7</accession>
<feature type="region of interest" description="Disordered" evidence="1">
    <location>
        <begin position="928"/>
        <end position="973"/>
    </location>
</feature>
<dbReference type="SUPFAM" id="SSF54236">
    <property type="entry name" value="Ubiquitin-like"/>
    <property type="match status" value="1"/>
</dbReference>
<feature type="compositionally biased region" description="Polar residues" evidence="1">
    <location>
        <begin position="928"/>
        <end position="941"/>
    </location>
</feature>
<dbReference type="PROSITE" id="PS50053">
    <property type="entry name" value="UBIQUITIN_2"/>
    <property type="match status" value="1"/>
</dbReference>
<dbReference type="PANTHER" id="PTHR15204:SF0">
    <property type="entry name" value="LARGE PROLINE-RICH PROTEIN BAG6"/>
    <property type="match status" value="1"/>
</dbReference>
<feature type="region of interest" description="Disordered" evidence="1">
    <location>
        <begin position="148"/>
        <end position="234"/>
    </location>
</feature>
<dbReference type="InterPro" id="IPR029071">
    <property type="entry name" value="Ubiquitin-like_domsf"/>
</dbReference>
<dbReference type="GO" id="GO:0071818">
    <property type="term" value="C:BAT3 complex"/>
    <property type="evidence" value="ECO:0007669"/>
    <property type="project" value="TreeGrafter"/>
</dbReference>
<gene>
    <name evidence="3" type="ORF">ECRASSUSDP1_LOCUS23136</name>
</gene>
<dbReference type="EMBL" id="CAMPGE010023781">
    <property type="protein sequence ID" value="CAI2381678.1"/>
    <property type="molecule type" value="Genomic_DNA"/>
</dbReference>
<name>A0AAD1XZD7_EUPCR</name>
<organism evidence="3 4">
    <name type="scientific">Euplotes crassus</name>
    <dbReference type="NCBI Taxonomy" id="5936"/>
    <lineage>
        <taxon>Eukaryota</taxon>
        <taxon>Sar</taxon>
        <taxon>Alveolata</taxon>
        <taxon>Ciliophora</taxon>
        <taxon>Intramacronucleata</taxon>
        <taxon>Spirotrichea</taxon>
        <taxon>Hypotrichia</taxon>
        <taxon>Euplotida</taxon>
        <taxon>Euplotidae</taxon>
        <taxon>Moneuplotes</taxon>
    </lineage>
</organism>
<protein>
    <recommendedName>
        <fullName evidence="2">Ubiquitin-like domain-containing protein</fullName>
    </recommendedName>
</protein>
<dbReference type="Proteomes" id="UP001295684">
    <property type="component" value="Unassembled WGS sequence"/>
</dbReference>
<feature type="compositionally biased region" description="Basic and acidic residues" evidence="1">
    <location>
        <begin position="944"/>
        <end position="973"/>
    </location>
</feature>
<proteinExistence type="predicted"/>
<feature type="region of interest" description="Disordered" evidence="1">
    <location>
        <begin position="372"/>
        <end position="487"/>
    </location>
</feature>
<evidence type="ECO:0000313" key="3">
    <source>
        <dbReference type="EMBL" id="CAI2381678.1"/>
    </source>
</evidence>
<dbReference type="AlphaFoldDB" id="A0AAD1XZD7"/>
<feature type="compositionally biased region" description="Low complexity" evidence="1">
    <location>
        <begin position="153"/>
        <end position="182"/>
    </location>
</feature>
<feature type="compositionally biased region" description="Polar residues" evidence="1">
    <location>
        <begin position="856"/>
        <end position="878"/>
    </location>
</feature>
<evidence type="ECO:0000259" key="2">
    <source>
        <dbReference type="PROSITE" id="PS50053"/>
    </source>
</evidence>
<feature type="compositionally biased region" description="Low complexity" evidence="1">
    <location>
        <begin position="414"/>
        <end position="428"/>
    </location>
</feature>
<feature type="region of interest" description="Disordered" evidence="1">
    <location>
        <begin position="820"/>
        <end position="890"/>
    </location>
</feature>
<dbReference type="PANTHER" id="PTHR15204">
    <property type="entry name" value="LARGE PROLINE-RICH PROTEIN BAG6"/>
    <property type="match status" value="1"/>
</dbReference>
<sequence>MDGNIERKFNVQTMDGRNQEFKTPYNISILDLRKLIEQKTGVPVHRQRLLCKGRLLKDDMTLNQVIQKDNECIQMMAMAEEVARARVEAQQRINQNQSNQEQPQNRNNHLGIVENIFDNIISNLRDSGAQGSQHTRFSIQGFGVPQIFGGIMSSQNRSNSTQRNSRTSTNQTNAQSQRSNSQLPSNTRVSPTPAQSSQTQNPRNEGRAEVLSGSTEEAKESRQRNRARPTAIALPHEHIRNIHTICDSLMGDGSTFPSSPAPALDAPRNPATILGNYLMSLQLAIQRLNAFICRSGEILQRESQIVAPGERTDGQRLINQTGQAMEDLSRALLLSSHYFKDFYLNPRPGRYRVNATPHQDFAEMNSSFIDSLAGRGRTNTTTVGATQERDRTQNTSSGNQNNSQTSKPASEAQTNPNSSRRNQPNRTSGIAQSSGTSNSSRVFPLSAASSARLSQPGANRRTNAQNSGLPFSFGVSQPGQSTQDLFSGSLQGVTLSGSGNNLRSMVEDLASRYQQNQSQRSQPPTTSRRNTTSRAISHTRDANMEDEEQKQQTSVDVAGPFADLLKNSSIDLRRTIRDYRQNLPGNFSLDTTLRECAFKSDSANIPNNIAINVVLDQTVNEMLPILSGEYQIVDKLHPKMKEVLLRDYLNNSDNPEARKLAADQINTEIMDFIDIPDSVRDNITGREDPRNIIRENNPKHILKLIKLVLDLDCTPKNSDFRDRFIKTIKWWAGDIINKLIPRFRHGESDVIKFINSNVNDKISKLKILVINFVSGMLTGEILKMFASAYVYYKSIKSREDNAEARELGITLQELYERRMNNVSESPMEVDKQKQNKEEDKEEAIGQNKQERRDMNQNENGNLKSQAVMNPTPAESLNTSKEKPELSQVIEEKDPDIKALVERMEEDQSMLVVNPPETKPLSVAYQATDSFHPQNIDTSSPITECESHKQDAKESTKQSEKKSNKESKHLECDP</sequence>
<feature type="compositionally biased region" description="Basic and acidic residues" evidence="1">
    <location>
        <begin position="879"/>
        <end position="890"/>
    </location>
</feature>
<reference evidence="3" key="1">
    <citation type="submission" date="2023-07" db="EMBL/GenBank/DDBJ databases">
        <authorList>
            <consortium name="AG Swart"/>
            <person name="Singh M."/>
            <person name="Singh A."/>
            <person name="Seah K."/>
            <person name="Emmerich C."/>
        </authorList>
    </citation>
    <scope>NUCLEOTIDE SEQUENCE</scope>
    <source>
        <strain evidence="3">DP1</strain>
    </source>
</reference>
<dbReference type="Gene3D" id="3.10.20.90">
    <property type="entry name" value="Phosphatidylinositol 3-kinase Catalytic Subunit, Chain A, domain 1"/>
    <property type="match status" value="1"/>
</dbReference>
<comment type="caution">
    <text evidence="3">The sequence shown here is derived from an EMBL/GenBank/DDBJ whole genome shotgun (WGS) entry which is preliminary data.</text>
</comment>
<feature type="compositionally biased region" description="Low complexity" evidence="1">
    <location>
        <begin position="511"/>
        <end position="536"/>
    </location>
</feature>
<feature type="compositionally biased region" description="Basic and acidic residues" evidence="1">
    <location>
        <begin position="828"/>
        <end position="838"/>
    </location>
</feature>
<feature type="compositionally biased region" description="Polar residues" evidence="1">
    <location>
        <begin position="183"/>
        <end position="203"/>
    </location>
</feature>
<dbReference type="Pfam" id="PF00240">
    <property type="entry name" value="ubiquitin"/>
    <property type="match status" value="1"/>
</dbReference>
<feature type="compositionally biased region" description="Low complexity" evidence="1">
    <location>
        <begin position="393"/>
        <end position="406"/>
    </location>
</feature>
<dbReference type="InterPro" id="IPR000626">
    <property type="entry name" value="Ubiquitin-like_dom"/>
</dbReference>